<accession>A0ABS4WBG1</accession>
<evidence type="ECO:0000313" key="1">
    <source>
        <dbReference type="EMBL" id="MBP2373531.1"/>
    </source>
</evidence>
<reference evidence="1 2" key="1">
    <citation type="submission" date="2021-03" db="EMBL/GenBank/DDBJ databases">
        <title>Sequencing the genomes of 1000 actinobacteria strains.</title>
        <authorList>
            <person name="Klenk H.-P."/>
        </authorList>
    </citation>
    <scope>NUCLEOTIDE SEQUENCE [LARGE SCALE GENOMIC DNA]</scope>
    <source>
        <strain evidence="1 2">DSM 15454</strain>
    </source>
</reference>
<sequence length="253" mass="28090">MATIVRWPEPVRAGQGKHPIAFPRSRFGILIADTSSCWSVYATRRERDVPVPNFLVRLWRGNAVLLQPLVNMAHNLVIVTLICHVVFIYVSGALWKAVGTPWPNGTVAYAPLQITRLVPWLELSNLATACPPAVAAVTTGSLLVQLFPGNIVLPSDTDPNLLRDAWFTCRQRAAYGIAMFFSWLGRRLLDICPSSHLATNRELVQEGNRRQASRGTCRFRRCWSSHGGIVTISRWLRQPGIRPVGGWASLTSG</sequence>
<dbReference type="Proteomes" id="UP000766570">
    <property type="component" value="Unassembled WGS sequence"/>
</dbReference>
<gene>
    <name evidence="1" type="ORF">JOF46_001443</name>
</gene>
<comment type="caution">
    <text evidence="1">The sequence shown here is derived from an EMBL/GenBank/DDBJ whole genome shotgun (WGS) entry which is preliminary data.</text>
</comment>
<evidence type="ECO:0000313" key="2">
    <source>
        <dbReference type="Proteomes" id="UP000766570"/>
    </source>
</evidence>
<keyword evidence="2" id="KW-1185">Reference proteome</keyword>
<organism evidence="1 2">
    <name type="scientific">Paeniglutamicibacter psychrophenolicus</name>
    <dbReference type="NCBI Taxonomy" id="257454"/>
    <lineage>
        <taxon>Bacteria</taxon>
        <taxon>Bacillati</taxon>
        <taxon>Actinomycetota</taxon>
        <taxon>Actinomycetes</taxon>
        <taxon>Micrococcales</taxon>
        <taxon>Micrococcaceae</taxon>
        <taxon>Paeniglutamicibacter</taxon>
    </lineage>
</organism>
<protein>
    <submittedName>
        <fullName evidence="1">Uncharacterized protein</fullName>
    </submittedName>
</protein>
<dbReference type="EMBL" id="JAGIOE010000001">
    <property type="protein sequence ID" value="MBP2373531.1"/>
    <property type="molecule type" value="Genomic_DNA"/>
</dbReference>
<proteinExistence type="predicted"/>
<name>A0ABS4WBG1_9MICC</name>